<keyword evidence="3" id="KW-0133">Cell shape</keyword>
<feature type="transmembrane region" description="Helical" evidence="6">
    <location>
        <begin position="85"/>
        <end position="105"/>
    </location>
</feature>
<dbReference type="EMBL" id="UOFO01000111">
    <property type="protein sequence ID" value="VAW87137.1"/>
    <property type="molecule type" value="Genomic_DNA"/>
</dbReference>
<dbReference type="Pfam" id="PF01098">
    <property type="entry name" value="FTSW_RODA_SPOVE"/>
    <property type="match status" value="1"/>
</dbReference>
<keyword evidence="4 6" id="KW-1133">Transmembrane helix</keyword>
<dbReference type="PANTHER" id="PTHR30474">
    <property type="entry name" value="CELL CYCLE PROTEIN"/>
    <property type="match status" value="1"/>
</dbReference>
<evidence type="ECO:0000256" key="3">
    <source>
        <dbReference type="ARBA" id="ARBA00022960"/>
    </source>
</evidence>
<keyword evidence="2 6" id="KW-0812">Transmembrane</keyword>
<feature type="transmembrane region" description="Helical" evidence="6">
    <location>
        <begin position="30"/>
        <end position="50"/>
    </location>
</feature>
<dbReference type="AlphaFoldDB" id="A0A3B0ZII8"/>
<accession>A0A3B0ZII8</accession>
<protein>
    <submittedName>
        <fullName evidence="7">Rod shape-determining protein RodA</fullName>
    </submittedName>
</protein>
<feature type="non-terminal residue" evidence="7">
    <location>
        <position position="247"/>
    </location>
</feature>
<dbReference type="GO" id="GO:0032153">
    <property type="term" value="C:cell division site"/>
    <property type="evidence" value="ECO:0007669"/>
    <property type="project" value="TreeGrafter"/>
</dbReference>
<proteinExistence type="predicted"/>
<organism evidence="7">
    <name type="scientific">hydrothermal vent metagenome</name>
    <dbReference type="NCBI Taxonomy" id="652676"/>
    <lineage>
        <taxon>unclassified sequences</taxon>
        <taxon>metagenomes</taxon>
        <taxon>ecological metagenomes</taxon>
    </lineage>
</organism>
<reference evidence="7" key="1">
    <citation type="submission" date="2018-06" db="EMBL/GenBank/DDBJ databases">
        <authorList>
            <person name="Zhirakovskaya E."/>
        </authorList>
    </citation>
    <scope>NUCLEOTIDE SEQUENCE</scope>
</reference>
<comment type="subcellular location">
    <subcellularLocation>
        <location evidence="1">Membrane</location>
        <topology evidence="1">Multi-pass membrane protein</topology>
    </subcellularLocation>
</comment>
<dbReference type="GO" id="GO:0015648">
    <property type="term" value="F:lipid-linked peptidoglycan transporter activity"/>
    <property type="evidence" value="ECO:0007669"/>
    <property type="project" value="TreeGrafter"/>
</dbReference>
<evidence type="ECO:0000256" key="6">
    <source>
        <dbReference type="SAM" id="Phobius"/>
    </source>
</evidence>
<feature type="transmembrane region" description="Helical" evidence="6">
    <location>
        <begin position="147"/>
        <end position="165"/>
    </location>
</feature>
<dbReference type="GO" id="GO:0008360">
    <property type="term" value="P:regulation of cell shape"/>
    <property type="evidence" value="ECO:0007669"/>
    <property type="project" value="UniProtKB-KW"/>
</dbReference>
<feature type="transmembrane region" description="Helical" evidence="6">
    <location>
        <begin position="172"/>
        <end position="189"/>
    </location>
</feature>
<name>A0A3B0ZII8_9ZZZZ</name>
<keyword evidence="5 6" id="KW-0472">Membrane</keyword>
<dbReference type="GO" id="GO:0051301">
    <property type="term" value="P:cell division"/>
    <property type="evidence" value="ECO:0007669"/>
    <property type="project" value="InterPro"/>
</dbReference>
<gene>
    <name evidence="7" type="ORF">MNBD_GAMMA16-1</name>
</gene>
<dbReference type="GO" id="GO:0005886">
    <property type="term" value="C:plasma membrane"/>
    <property type="evidence" value="ECO:0007669"/>
    <property type="project" value="TreeGrafter"/>
</dbReference>
<evidence type="ECO:0000256" key="4">
    <source>
        <dbReference type="ARBA" id="ARBA00022989"/>
    </source>
</evidence>
<evidence type="ECO:0000256" key="5">
    <source>
        <dbReference type="ARBA" id="ARBA00023136"/>
    </source>
</evidence>
<dbReference type="InterPro" id="IPR001182">
    <property type="entry name" value="FtsW/RodA"/>
</dbReference>
<evidence type="ECO:0000256" key="2">
    <source>
        <dbReference type="ARBA" id="ARBA00022692"/>
    </source>
</evidence>
<evidence type="ECO:0000313" key="7">
    <source>
        <dbReference type="EMBL" id="VAW87137.1"/>
    </source>
</evidence>
<feature type="transmembrane region" description="Helical" evidence="6">
    <location>
        <begin position="195"/>
        <end position="214"/>
    </location>
</feature>
<evidence type="ECO:0000256" key="1">
    <source>
        <dbReference type="ARBA" id="ARBA00004141"/>
    </source>
</evidence>
<dbReference type="PANTHER" id="PTHR30474:SF1">
    <property type="entry name" value="PEPTIDOGLYCAN GLYCOSYLTRANSFERASE MRDB"/>
    <property type="match status" value="1"/>
</dbReference>
<sequence>MLNNQYDTTKIGGQHQPNRIFSSSGFHIDVPLFCALVLLSLVGLAILYSSSGQDVDSIIKQLVRLAIAFVAMFAIAQIPPHIIRYWAPLSFGIGMILLIAVLLVGESGKGAQRWLNFGFFRFQPSEFMKLAVPLMVAWYLAEHTLPPRLKQVIISTIVILVPTWLIAKQPDLGTSLLICASGVFVLLLAGLSWRIISSVVVLAIPLAWAVWEFGMHTYQRNRVLTFLNPENDPLGSGYHIIQSKIAI</sequence>
<feature type="transmembrane region" description="Helical" evidence="6">
    <location>
        <begin position="62"/>
        <end position="79"/>
    </location>
</feature>
<feature type="transmembrane region" description="Helical" evidence="6">
    <location>
        <begin position="126"/>
        <end position="141"/>
    </location>
</feature>